<sequence length="384" mass="43172">MEQHPIPQQIASYQFKLVGDMTLKQFVQLAAGALISLLLYASPLHPFIKWPLIIVSFLFGVALAFLPIEDRPLSTWIFIFFRSIYSPTYFVWNKSKKPINYFMPEETSAKPASIKIADRKEKVQELLNPVIKKTEVTSKLEEKEKTFLTKLSQSFIAPNTTVVISTTPMHTFVSNPQAQPFIPTQPQPFVQKVQPVITQQTSVRPTVVVPTPPKAGFDKIQGYQITQPGAQSTNGGAFSGTTKVIPMTYPKQDVQKTATTRFSQDVIPPLPATRENVVVGQVLDQFGQTVEGAILEIKDVDGRPVRALRSNKLGHFMIATPLIEGEYIIQTEKDGYEFEPLKLKVENKIIPAIAIWAKLGGIKKEEEKPVELTEQQKFMQDYKL</sequence>
<comment type="caution">
    <text evidence="2">The sequence shown here is derived from an EMBL/GenBank/DDBJ whole genome shotgun (WGS) entry which is preliminary data.</text>
</comment>
<evidence type="ECO:0008006" key="4">
    <source>
        <dbReference type="Google" id="ProtNLM"/>
    </source>
</evidence>
<keyword evidence="1" id="KW-0472">Membrane</keyword>
<accession>A0A0G0NEN7</accession>
<evidence type="ECO:0000313" key="3">
    <source>
        <dbReference type="Proteomes" id="UP000034246"/>
    </source>
</evidence>
<proteinExistence type="predicted"/>
<dbReference type="SUPFAM" id="SSF49464">
    <property type="entry name" value="Carboxypeptidase regulatory domain-like"/>
    <property type="match status" value="1"/>
</dbReference>
<keyword evidence="1" id="KW-1133">Transmembrane helix</keyword>
<feature type="transmembrane region" description="Helical" evidence="1">
    <location>
        <begin position="21"/>
        <end position="41"/>
    </location>
</feature>
<dbReference type="EMBL" id="LBWP01000009">
    <property type="protein sequence ID" value="KKR11271.1"/>
    <property type="molecule type" value="Genomic_DNA"/>
</dbReference>
<evidence type="ECO:0000313" key="2">
    <source>
        <dbReference type="EMBL" id="KKR11271.1"/>
    </source>
</evidence>
<name>A0A0G0NEN7_9BACT</name>
<dbReference type="STRING" id="1618550.UT39_C0009G0031"/>
<evidence type="ECO:0000256" key="1">
    <source>
        <dbReference type="SAM" id="Phobius"/>
    </source>
</evidence>
<keyword evidence="1" id="KW-0812">Transmembrane</keyword>
<gene>
    <name evidence="2" type="ORF">UT39_C0009G0031</name>
</gene>
<feature type="transmembrane region" description="Helical" evidence="1">
    <location>
        <begin position="73"/>
        <end position="92"/>
    </location>
</feature>
<organism evidence="2 3">
    <name type="scientific">Candidatus Woesebacteria bacterium GW2011_GWA1_39_21</name>
    <dbReference type="NCBI Taxonomy" id="1618550"/>
    <lineage>
        <taxon>Bacteria</taxon>
        <taxon>Candidatus Woeseibacteriota</taxon>
    </lineage>
</organism>
<dbReference type="Proteomes" id="UP000034246">
    <property type="component" value="Unassembled WGS sequence"/>
</dbReference>
<protein>
    <recommendedName>
        <fullName evidence="4">PrgI family protein</fullName>
    </recommendedName>
</protein>
<reference evidence="2 3" key="1">
    <citation type="journal article" date="2015" name="Nature">
        <title>rRNA introns, odd ribosomes, and small enigmatic genomes across a large radiation of phyla.</title>
        <authorList>
            <person name="Brown C.T."/>
            <person name="Hug L.A."/>
            <person name="Thomas B.C."/>
            <person name="Sharon I."/>
            <person name="Castelle C.J."/>
            <person name="Singh A."/>
            <person name="Wilkins M.J."/>
            <person name="Williams K.H."/>
            <person name="Banfield J.F."/>
        </authorList>
    </citation>
    <scope>NUCLEOTIDE SEQUENCE [LARGE SCALE GENOMIC DNA]</scope>
</reference>
<dbReference type="AlphaFoldDB" id="A0A0G0NEN7"/>
<feature type="transmembrane region" description="Helical" evidence="1">
    <location>
        <begin position="47"/>
        <end position="66"/>
    </location>
</feature>
<dbReference type="InterPro" id="IPR008969">
    <property type="entry name" value="CarboxyPept-like_regulatory"/>
</dbReference>
<dbReference type="Gene3D" id="2.60.40.1120">
    <property type="entry name" value="Carboxypeptidase-like, regulatory domain"/>
    <property type="match status" value="1"/>
</dbReference>